<gene>
    <name evidence="12" type="ORF">SAMN03080618_03409</name>
</gene>
<keyword evidence="5 11" id="KW-0812">Transmembrane</keyword>
<evidence type="ECO:0000256" key="5">
    <source>
        <dbReference type="ARBA" id="ARBA00022692"/>
    </source>
</evidence>
<dbReference type="STRING" id="1121003.SAMN03080618_03409"/>
<name>A0A1I3SNT4_9HYPH</name>
<evidence type="ECO:0000256" key="1">
    <source>
        <dbReference type="ARBA" id="ARBA00004141"/>
    </source>
</evidence>
<evidence type="ECO:0000256" key="11">
    <source>
        <dbReference type="SAM" id="Phobius"/>
    </source>
</evidence>
<dbReference type="AlphaFoldDB" id="A0A1I3SNT4"/>
<evidence type="ECO:0000256" key="4">
    <source>
        <dbReference type="ARBA" id="ARBA00022475"/>
    </source>
</evidence>
<evidence type="ECO:0000256" key="3">
    <source>
        <dbReference type="ARBA" id="ARBA00021237"/>
    </source>
</evidence>
<dbReference type="EMBL" id="FORF01000032">
    <property type="protein sequence ID" value="SFJ59439.1"/>
    <property type="molecule type" value="Genomic_DNA"/>
</dbReference>
<evidence type="ECO:0000313" key="12">
    <source>
        <dbReference type="EMBL" id="SFJ59439.1"/>
    </source>
</evidence>
<keyword evidence="10" id="KW-0449">Lipoprotein</keyword>
<keyword evidence="6" id="KW-0732">Signal</keyword>
<dbReference type="InterPro" id="IPR031381">
    <property type="entry name" value="YtcA"/>
</dbReference>
<keyword evidence="7 11" id="KW-1133">Transmembrane helix</keyword>
<feature type="transmembrane region" description="Helical" evidence="11">
    <location>
        <begin position="68"/>
        <end position="86"/>
    </location>
</feature>
<dbReference type="PROSITE" id="PS51257">
    <property type="entry name" value="PROKAR_LIPOPROTEIN"/>
    <property type="match status" value="1"/>
</dbReference>
<dbReference type="RefSeq" id="WP_091524861.1">
    <property type="nucleotide sequence ID" value="NZ_FORF01000032.1"/>
</dbReference>
<feature type="transmembrane region" description="Helical" evidence="11">
    <location>
        <begin position="36"/>
        <end position="56"/>
    </location>
</feature>
<evidence type="ECO:0000256" key="6">
    <source>
        <dbReference type="ARBA" id="ARBA00022729"/>
    </source>
</evidence>
<keyword evidence="4" id="KW-1003">Cell membrane</keyword>
<dbReference type="GO" id="GO:0016020">
    <property type="term" value="C:membrane"/>
    <property type="evidence" value="ECO:0007669"/>
    <property type="project" value="UniProtKB-SubCell"/>
</dbReference>
<organism evidence="12 13">
    <name type="scientific">Aquamicrobium aerolatum DSM 21857</name>
    <dbReference type="NCBI Taxonomy" id="1121003"/>
    <lineage>
        <taxon>Bacteria</taxon>
        <taxon>Pseudomonadati</taxon>
        <taxon>Pseudomonadota</taxon>
        <taxon>Alphaproteobacteria</taxon>
        <taxon>Hyphomicrobiales</taxon>
        <taxon>Phyllobacteriaceae</taxon>
        <taxon>Aerobium</taxon>
    </lineage>
</organism>
<evidence type="ECO:0000256" key="2">
    <source>
        <dbReference type="ARBA" id="ARBA00008208"/>
    </source>
</evidence>
<proteinExistence type="inferred from homology"/>
<evidence type="ECO:0000256" key="8">
    <source>
        <dbReference type="ARBA" id="ARBA00023136"/>
    </source>
</evidence>
<evidence type="ECO:0000313" key="13">
    <source>
        <dbReference type="Proteomes" id="UP000242763"/>
    </source>
</evidence>
<dbReference type="Proteomes" id="UP000242763">
    <property type="component" value="Unassembled WGS sequence"/>
</dbReference>
<protein>
    <recommendedName>
        <fullName evidence="3">Uncharacterized protein YtcA</fullName>
    </recommendedName>
</protein>
<dbReference type="Pfam" id="PF17090">
    <property type="entry name" value="Ytca"/>
    <property type="match status" value="1"/>
</dbReference>
<sequence length="91" mass="9770">MRRRFALTFSILPLLAGCDAAVRSPSISVFGSFFPVWILCAVAGVIVTAIVRAVFIRSGIDEYLPVPALVYLCLSVGSSIGFWLVWSGGFA</sequence>
<reference evidence="13" key="1">
    <citation type="submission" date="2016-10" db="EMBL/GenBank/DDBJ databases">
        <authorList>
            <person name="Varghese N."/>
            <person name="Submissions S."/>
        </authorList>
    </citation>
    <scope>NUCLEOTIDE SEQUENCE [LARGE SCALE GENOMIC DNA]</scope>
    <source>
        <strain evidence="13">DSM 21857</strain>
    </source>
</reference>
<evidence type="ECO:0000256" key="7">
    <source>
        <dbReference type="ARBA" id="ARBA00022989"/>
    </source>
</evidence>
<keyword evidence="13" id="KW-1185">Reference proteome</keyword>
<accession>A0A1I3SNT4</accession>
<comment type="similarity">
    <text evidence="2">Belongs to the YtcA family.</text>
</comment>
<dbReference type="OrthoDB" id="5958921at2"/>
<evidence type="ECO:0000256" key="10">
    <source>
        <dbReference type="ARBA" id="ARBA00023288"/>
    </source>
</evidence>
<keyword evidence="8 11" id="KW-0472">Membrane</keyword>
<evidence type="ECO:0000256" key="9">
    <source>
        <dbReference type="ARBA" id="ARBA00023139"/>
    </source>
</evidence>
<keyword evidence="9" id="KW-0564">Palmitate</keyword>
<comment type="subcellular location">
    <subcellularLocation>
        <location evidence="1">Membrane</location>
        <topology evidence="1">Multi-pass membrane protein</topology>
    </subcellularLocation>
</comment>